<sequence length="524" mass="56873">MAMQPSNQPNLKDVQPVGGFLGWLERMGNKIPDITMLFIGAFVITCVVSAIFSTMHFGYIHPTTGKEIMVTNMLSAQSLVTLMTKMVGNFAGFPPLSMVIVATLGIGIAQGSGYINTGLKKILVITPKFLLTPIVIVVGMLSHLAPDSGYMIIIPIAAYLFYASGKHPLAGVAASFAGIAGAFAANYTPSAIDPVIQGFTQMAAQLIDPSYEVNVLCNYFFSVVATIPVIFVCWWVTEKITEPWCRKACPLDADLDVSEEAMKPITAKENRAFYISSLVLVLMVAGLVLALMPADSLLRDPDGNIASFKAPIMQSIVAVIFLLSAIPGIVYGIISGNFKNSKDFTKSMEEITHTLVQLIVFYFFAAQFMYAFGASNLGALIAIAGAEFLKSLALPPQVTIFGIIVFVGLLNLLITSASAKWSILAPIFVPMLMSVGIAPELTQAAFRISDSAVNVCTPMFAFYPLIIIYCQKYYKKTGVGTLSSLMLPHTIALLIALTIVLYIFWWLNIPLGFQADYVYPRQMF</sequence>
<feature type="transmembrane region" description="Helical" evidence="1">
    <location>
        <begin position="148"/>
        <end position="164"/>
    </location>
</feature>
<feature type="transmembrane region" description="Helical" evidence="1">
    <location>
        <begin position="36"/>
        <end position="59"/>
    </location>
</feature>
<feature type="transmembrane region" description="Helical" evidence="1">
    <location>
        <begin position="451"/>
        <end position="470"/>
    </location>
</feature>
<feature type="transmembrane region" description="Helical" evidence="1">
    <location>
        <begin position="272"/>
        <end position="292"/>
    </location>
</feature>
<dbReference type="Proteomes" id="UP000255367">
    <property type="component" value="Unassembled WGS sequence"/>
</dbReference>
<dbReference type="PANTHER" id="PTHR30282:SF1">
    <property type="entry name" value="ABGT FAMILY TRANSPORTER"/>
    <property type="match status" value="1"/>
</dbReference>
<keyword evidence="1" id="KW-1133">Transmembrane helix</keyword>
<feature type="transmembrane region" description="Helical" evidence="1">
    <location>
        <begin position="421"/>
        <end position="439"/>
    </location>
</feature>
<dbReference type="AlphaFoldDB" id="A0A380NIQ9"/>
<keyword evidence="1" id="KW-0812">Transmembrane</keyword>
<feature type="transmembrane region" description="Helical" evidence="1">
    <location>
        <begin position="393"/>
        <end position="414"/>
    </location>
</feature>
<feature type="transmembrane region" description="Helical" evidence="1">
    <location>
        <begin position="482"/>
        <end position="507"/>
    </location>
</feature>
<dbReference type="GO" id="GO:0015558">
    <property type="term" value="F:secondary active p-aminobenzoyl-glutamate transmembrane transporter activity"/>
    <property type="evidence" value="ECO:0007669"/>
    <property type="project" value="InterPro"/>
</dbReference>
<accession>A0A380NIQ9</accession>
<dbReference type="PANTHER" id="PTHR30282">
    <property type="entry name" value="P-AMINOBENZOYL GLUTAMATE TRANSPORTER"/>
    <property type="match status" value="1"/>
</dbReference>
<dbReference type="Pfam" id="PF03806">
    <property type="entry name" value="ABG_transport"/>
    <property type="match status" value="1"/>
</dbReference>
<dbReference type="InterPro" id="IPR004697">
    <property type="entry name" value="AbgT"/>
</dbReference>
<organism evidence="2 3">
    <name type="scientific">Veillonella criceti</name>
    <dbReference type="NCBI Taxonomy" id="103891"/>
    <lineage>
        <taxon>Bacteria</taxon>
        <taxon>Bacillati</taxon>
        <taxon>Bacillota</taxon>
        <taxon>Negativicutes</taxon>
        <taxon>Veillonellales</taxon>
        <taxon>Veillonellaceae</taxon>
        <taxon>Veillonella</taxon>
    </lineage>
</organism>
<dbReference type="EMBL" id="UHIO01000001">
    <property type="protein sequence ID" value="SUP42037.1"/>
    <property type="molecule type" value="Genomic_DNA"/>
</dbReference>
<gene>
    <name evidence="2" type="primary">abgT</name>
    <name evidence="2" type="ORF">NCTC12020_00750</name>
</gene>
<feature type="transmembrane region" description="Helical" evidence="1">
    <location>
        <begin position="219"/>
        <end position="237"/>
    </location>
</feature>
<reference evidence="2 3" key="1">
    <citation type="submission" date="2018-06" db="EMBL/GenBank/DDBJ databases">
        <authorList>
            <consortium name="Pathogen Informatics"/>
            <person name="Doyle S."/>
        </authorList>
    </citation>
    <scope>NUCLEOTIDE SEQUENCE [LARGE SCALE GENOMIC DNA]</scope>
    <source>
        <strain evidence="2 3">NCTC12020</strain>
    </source>
</reference>
<name>A0A380NIQ9_9FIRM</name>
<evidence type="ECO:0000256" key="1">
    <source>
        <dbReference type="SAM" id="Phobius"/>
    </source>
</evidence>
<protein>
    <submittedName>
        <fullName evidence="2">Aminobenzoyl-glutamate transport protein</fullName>
    </submittedName>
</protein>
<dbReference type="RefSeq" id="WP_218564752.1">
    <property type="nucleotide sequence ID" value="NZ_UHIO01000001.1"/>
</dbReference>
<feature type="transmembrane region" description="Helical" evidence="1">
    <location>
        <begin position="355"/>
        <end position="373"/>
    </location>
</feature>
<proteinExistence type="predicted"/>
<dbReference type="GO" id="GO:1902604">
    <property type="term" value="P:p-aminobenzoyl-glutamate transmembrane transport"/>
    <property type="evidence" value="ECO:0007669"/>
    <property type="project" value="InterPro"/>
</dbReference>
<feature type="transmembrane region" description="Helical" evidence="1">
    <location>
        <begin position="90"/>
        <end position="110"/>
    </location>
</feature>
<feature type="transmembrane region" description="Helical" evidence="1">
    <location>
        <begin position="312"/>
        <end position="334"/>
    </location>
</feature>
<evidence type="ECO:0000313" key="3">
    <source>
        <dbReference type="Proteomes" id="UP000255367"/>
    </source>
</evidence>
<feature type="transmembrane region" description="Helical" evidence="1">
    <location>
        <begin position="122"/>
        <end position="142"/>
    </location>
</feature>
<evidence type="ECO:0000313" key="2">
    <source>
        <dbReference type="EMBL" id="SUP42037.1"/>
    </source>
</evidence>
<keyword evidence="3" id="KW-1185">Reference proteome</keyword>
<feature type="transmembrane region" description="Helical" evidence="1">
    <location>
        <begin position="169"/>
        <end position="187"/>
    </location>
</feature>
<keyword evidence="1" id="KW-0472">Membrane</keyword>